<comment type="caution">
    <text evidence="2">The sequence shown here is derived from an EMBL/GenBank/DDBJ whole genome shotgun (WGS) entry which is preliminary data.</text>
</comment>
<keyword evidence="3" id="KW-1185">Reference proteome</keyword>
<dbReference type="EMBL" id="LUGG01000018">
    <property type="protein sequence ID" value="OBZ69337.1"/>
    <property type="molecule type" value="Genomic_DNA"/>
</dbReference>
<proteinExistence type="predicted"/>
<reference evidence="2 3" key="1">
    <citation type="submission" date="2016-03" db="EMBL/GenBank/DDBJ databases">
        <title>Whole genome sequencing of Grifola frondosa 9006-11.</title>
        <authorList>
            <person name="Min B."/>
            <person name="Park H."/>
            <person name="Kim J.-G."/>
            <person name="Cho H."/>
            <person name="Oh Y.-L."/>
            <person name="Kong W.-S."/>
            <person name="Choi I.-G."/>
        </authorList>
    </citation>
    <scope>NUCLEOTIDE SEQUENCE [LARGE SCALE GENOMIC DNA]</scope>
    <source>
        <strain evidence="2 3">9006-11</strain>
    </source>
</reference>
<protein>
    <submittedName>
        <fullName evidence="2">Uncharacterized protein</fullName>
    </submittedName>
</protein>
<feature type="region of interest" description="Disordered" evidence="1">
    <location>
        <begin position="142"/>
        <end position="179"/>
    </location>
</feature>
<feature type="compositionally biased region" description="Low complexity" evidence="1">
    <location>
        <begin position="142"/>
        <end position="155"/>
    </location>
</feature>
<feature type="compositionally biased region" description="Low complexity" evidence="1">
    <location>
        <begin position="169"/>
        <end position="179"/>
    </location>
</feature>
<dbReference type="AlphaFoldDB" id="A0A1C7LYT9"/>
<evidence type="ECO:0000313" key="3">
    <source>
        <dbReference type="Proteomes" id="UP000092993"/>
    </source>
</evidence>
<feature type="region of interest" description="Disordered" evidence="1">
    <location>
        <begin position="447"/>
        <end position="486"/>
    </location>
</feature>
<evidence type="ECO:0000313" key="2">
    <source>
        <dbReference type="EMBL" id="OBZ69337.1"/>
    </source>
</evidence>
<gene>
    <name evidence="2" type="ORF">A0H81_10981</name>
</gene>
<feature type="region of interest" description="Disordered" evidence="1">
    <location>
        <begin position="66"/>
        <end position="86"/>
    </location>
</feature>
<accession>A0A1C7LYT9</accession>
<evidence type="ECO:0000256" key="1">
    <source>
        <dbReference type="SAM" id="MobiDB-lite"/>
    </source>
</evidence>
<feature type="compositionally biased region" description="Polar residues" evidence="1">
    <location>
        <begin position="156"/>
        <end position="168"/>
    </location>
</feature>
<organism evidence="2 3">
    <name type="scientific">Grifola frondosa</name>
    <name type="common">Maitake</name>
    <name type="synonym">Polyporus frondosus</name>
    <dbReference type="NCBI Taxonomy" id="5627"/>
    <lineage>
        <taxon>Eukaryota</taxon>
        <taxon>Fungi</taxon>
        <taxon>Dikarya</taxon>
        <taxon>Basidiomycota</taxon>
        <taxon>Agaricomycotina</taxon>
        <taxon>Agaricomycetes</taxon>
        <taxon>Polyporales</taxon>
        <taxon>Grifolaceae</taxon>
        <taxon>Grifola</taxon>
    </lineage>
</organism>
<dbReference type="Proteomes" id="UP000092993">
    <property type="component" value="Unassembled WGS sequence"/>
</dbReference>
<sequence length="558" mass="58768">MRVTSPPAPAIFQSTFAPRHSCESGVGSPAEPMLQHAFTLSARINELLHCQNSHWGTQCPGTSALGSGGHRLRRSDGLQARSRTDTEESYTLLSHLGAGGPEVEGKGGCAWRARARGGLITGCGRDATHDSAYPVRRFASSAATAASSTSTPTATVKLSSDSPSNPRTSPLSLQPPLSSDLPALHNWGTSARTVRLMQPLVHKPDQPYLLTLHSPAAVKHAPHTQVECILTYVNVFYPDASCLELDASSDSSDQMLTDAALAYAHAMAAYRQARGMGVADAGWATALASGPLAPVGVPEFSNPSAAPGVGSRARGHRRVIGGSAGTRGTAGGRAGGFAQPGCRNLDHRSTRRGLRLATPSRRLGRTRIPNADAFGWSGGTIPNWFRNGAGAGKLLGPEYIYLQKPERAYTSKGEIGTLYGKPVLLHDVTGACDVCKKRGNALICAASPSSREAGEDRRQTRSKKAVLEVAASTSRRKQKRTLAGSGAEMVKPKVFIRIPPLHSRLTASVAPSAALEVGQPPSPQQTATPPKTPTGPIEREQGDAPMEAAEPEHVRRSS</sequence>
<name>A0A1C7LYT9_GRIFR</name>
<feature type="region of interest" description="Disordered" evidence="1">
    <location>
        <begin position="512"/>
        <end position="558"/>
    </location>
</feature>